<keyword evidence="2" id="KW-0732">Signal</keyword>
<dbReference type="GO" id="GO:0006508">
    <property type="term" value="P:proteolysis"/>
    <property type="evidence" value="ECO:0007669"/>
    <property type="project" value="InterPro"/>
</dbReference>
<proteinExistence type="predicted"/>
<dbReference type="InterPro" id="IPR021109">
    <property type="entry name" value="Peptidase_aspartic_dom_sf"/>
</dbReference>
<gene>
    <name evidence="4" type="ORF">GMO_02660</name>
</gene>
<dbReference type="Gene3D" id="2.40.70.10">
    <property type="entry name" value="Acid Proteases"/>
    <property type="match status" value="2"/>
</dbReference>
<dbReference type="RefSeq" id="WP_008850416.1">
    <property type="nucleotide sequence ID" value="NZ_AGQV01000001.1"/>
</dbReference>
<sequence length="338" mass="36076">MRHFRNPAVFLLMLAGLAACAEEPKKCTLYVSGTMPVLNTVGSPIVRAAINGHPVALGVDTGAFNSIIGEQYAIPLGTEGTANSVLVHGVGGDTFAQVVVVDKLDMGTSSASNIMMIAGGKFPGHIGDLPIVGLFGRDFLRNYDTIVDMPSHRVELVTARGCHSATPAWSGPVHAVPVYEAAGENPPQSVQLDMKLNGRSVETTLDTGASRTLVTRAAAHRAGVTNAMLEQDPYSTGYGMTRDPMKIYRHRFQTLQIGDMTFHDVVLSVGGDIPGAEALLGADLMRHYRLWIPRFGNRVYFQHDKDIPADGTDQAGGVTPPALKVGLKVSWVWPACCG</sequence>
<dbReference type="PROSITE" id="PS51257">
    <property type="entry name" value="PROKAR_LIPOPROTEIN"/>
    <property type="match status" value="1"/>
</dbReference>
<dbReference type="eggNOG" id="COG3577">
    <property type="taxonomic scope" value="Bacteria"/>
</dbReference>
<keyword evidence="5" id="KW-1185">Reference proteome</keyword>
<dbReference type="EMBL" id="AGQV01000001">
    <property type="protein sequence ID" value="EHH68959.1"/>
    <property type="molecule type" value="Genomic_DNA"/>
</dbReference>
<evidence type="ECO:0000256" key="1">
    <source>
        <dbReference type="ARBA" id="ARBA00022801"/>
    </source>
</evidence>
<feature type="domain" description="Peptidase A2" evidence="3">
    <location>
        <begin position="55"/>
        <end position="139"/>
    </location>
</feature>
<dbReference type="Pfam" id="PF13650">
    <property type="entry name" value="Asp_protease_2"/>
    <property type="match status" value="1"/>
</dbReference>
<dbReference type="STRING" id="1088869.GMO_02660"/>
<organism evidence="4 5">
    <name type="scientific">Gluconobacter morbifer G707</name>
    <dbReference type="NCBI Taxonomy" id="1088869"/>
    <lineage>
        <taxon>Bacteria</taxon>
        <taxon>Pseudomonadati</taxon>
        <taxon>Pseudomonadota</taxon>
        <taxon>Alphaproteobacteria</taxon>
        <taxon>Acetobacterales</taxon>
        <taxon>Acetobacteraceae</taxon>
        <taxon>Gluconobacter</taxon>
    </lineage>
</organism>
<comment type="caution">
    <text evidence="4">The sequence shown here is derived from an EMBL/GenBank/DDBJ whole genome shotgun (WGS) entry which is preliminary data.</text>
</comment>
<protein>
    <recommendedName>
        <fullName evidence="3">Peptidase A2 domain-containing protein</fullName>
    </recommendedName>
</protein>
<dbReference type="GO" id="GO:0004190">
    <property type="term" value="F:aspartic-type endopeptidase activity"/>
    <property type="evidence" value="ECO:0007669"/>
    <property type="project" value="InterPro"/>
</dbReference>
<dbReference type="PATRIC" id="fig|1088869.3.peg.269"/>
<dbReference type="AlphaFoldDB" id="G6XFK1"/>
<evidence type="ECO:0000313" key="5">
    <source>
        <dbReference type="Proteomes" id="UP000004949"/>
    </source>
</evidence>
<name>G6XFK1_9PROT</name>
<dbReference type="Proteomes" id="UP000004949">
    <property type="component" value="Unassembled WGS sequence"/>
</dbReference>
<evidence type="ECO:0000259" key="3">
    <source>
        <dbReference type="PROSITE" id="PS50175"/>
    </source>
</evidence>
<dbReference type="InterPro" id="IPR001995">
    <property type="entry name" value="Peptidase_A2_cat"/>
</dbReference>
<dbReference type="PROSITE" id="PS50175">
    <property type="entry name" value="ASP_PROT_RETROV"/>
    <property type="match status" value="1"/>
</dbReference>
<dbReference type="OrthoDB" id="7281214at2"/>
<accession>G6XFK1</accession>
<evidence type="ECO:0000256" key="2">
    <source>
        <dbReference type="SAM" id="SignalP"/>
    </source>
</evidence>
<dbReference type="Pfam" id="PF13975">
    <property type="entry name" value="gag-asp_proteas"/>
    <property type="match status" value="1"/>
</dbReference>
<reference evidence="4 5" key="1">
    <citation type="submission" date="2011-10" db="EMBL/GenBank/DDBJ databases">
        <title>Genome sequence of Gluconobacter morbifer G707, isolated from Drosophila gut.</title>
        <authorList>
            <person name="Lee W.-J."/>
            <person name="Kim E.-K."/>
        </authorList>
    </citation>
    <scope>NUCLEOTIDE SEQUENCE [LARGE SCALE GENOMIC DNA]</scope>
    <source>
        <strain evidence="4 5">G707</strain>
    </source>
</reference>
<dbReference type="SUPFAM" id="SSF50630">
    <property type="entry name" value="Acid proteases"/>
    <property type="match status" value="2"/>
</dbReference>
<feature type="chain" id="PRO_5003489691" description="Peptidase A2 domain-containing protein" evidence="2">
    <location>
        <begin position="22"/>
        <end position="338"/>
    </location>
</feature>
<keyword evidence="1" id="KW-0378">Hydrolase</keyword>
<dbReference type="InterPro" id="IPR034122">
    <property type="entry name" value="Retropepsin-like_bacterial"/>
</dbReference>
<feature type="signal peptide" evidence="2">
    <location>
        <begin position="1"/>
        <end position="21"/>
    </location>
</feature>
<evidence type="ECO:0000313" key="4">
    <source>
        <dbReference type="EMBL" id="EHH68959.1"/>
    </source>
</evidence>
<dbReference type="CDD" id="cd05483">
    <property type="entry name" value="retropepsin_like_bacteria"/>
    <property type="match status" value="2"/>
</dbReference>